<keyword evidence="3" id="KW-1185">Reference proteome</keyword>
<keyword evidence="1" id="KW-0812">Transmembrane</keyword>
<proteinExistence type="predicted"/>
<gene>
    <name evidence="2" type="ORF">PPENT_87.1.T1060172</name>
</gene>
<evidence type="ECO:0000256" key="1">
    <source>
        <dbReference type="SAM" id="Phobius"/>
    </source>
</evidence>
<reference evidence="2" key="1">
    <citation type="submission" date="2021-01" db="EMBL/GenBank/DDBJ databases">
        <authorList>
            <consortium name="Genoscope - CEA"/>
            <person name="William W."/>
        </authorList>
    </citation>
    <scope>NUCLEOTIDE SEQUENCE</scope>
</reference>
<keyword evidence="1" id="KW-1133">Transmembrane helix</keyword>
<evidence type="ECO:0000313" key="2">
    <source>
        <dbReference type="EMBL" id="CAD8194394.1"/>
    </source>
</evidence>
<sequence length="70" mass="8503">MTILNNQFGCQIQQRLFQNYVEIYRSIHLQQNTQNNRMQKIWSVFMSVSIYCFWMRMDSLGNYGLQLSKD</sequence>
<name>A0A8S1WWJ4_9CILI</name>
<dbReference type="AlphaFoldDB" id="A0A8S1WWJ4"/>
<dbReference type="EMBL" id="CAJJDO010000106">
    <property type="protein sequence ID" value="CAD8194394.1"/>
    <property type="molecule type" value="Genomic_DNA"/>
</dbReference>
<organism evidence="2 3">
    <name type="scientific">Paramecium pentaurelia</name>
    <dbReference type="NCBI Taxonomy" id="43138"/>
    <lineage>
        <taxon>Eukaryota</taxon>
        <taxon>Sar</taxon>
        <taxon>Alveolata</taxon>
        <taxon>Ciliophora</taxon>
        <taxon>Intramacronucleata</taxon>
        <taxon>Oligohymenophorea</taxon>
        <taxon>Peniculida</taxon>
        <taxon>Parameciidae</taxon>
        <taxon>Paramecium</taxon>
    </lineage>
</organism>
<accession>A0A8S1WWJ4</accession>
<comment type="caution">
    <text evidence="2">The sequence shown here is derived from an EMBL/GenBank/DDBJ whole genome shotgun (WGS) entry which is preliminary data.</text>
</comment>
<keyword evidence="1" id="KW-0472">Membrane</keyword>
<feature type="transmembrane region" description="Helical" evidence="1">
    <location>
        <begin position="41"/>
        <end position="57"/>
    </location>
</feature>
<evidence type="ECO:0000313" key="3">
    <source>
        <dbReference type="Proteomes" id="UP000689195"/>
    </source>
</evidence>
<dbReference type="Proteomes" id="UP000689195">
    <property type="component" value="Unassembled WGS sequence"/>
</dbReference>
<protein>
    <submittedName>
        <fullName evidence="2">Uncharacterized protein</fullName>
    </submittedName>
</protein>